<name>A0A1I6L1X0_9RHOB</name>
<organism evidence="1 2">
    <name type="scientific">Yoonia litorea</name>
    <dbReference type="NCBI Taxonomy" id="1123755"/>
    <lineage>
        <taxon>Bacteria</taxon>
        <taxon>Pseudomonadati</taxon>
        <taxon>Pseudomonadota</taxon>
        <taxon>Alphaproteobacteria</taxon>
        <taxon>Rhodobacterales</taxon>
        <taxon>Paracoccaceae</taxon>
        <taxon>Yoonia</taxon>
    </lineage>
</organism>
<dbReference type="Proteomes" id="UP000198926">
    <property type="component" value="Unassembled WGS sequence"/>
</dbReference>
<dbReference type="AlphaFoldDB" id="A0A1I6L1X0"/>
<dbReference type="STRING" id="1123755.SAMN05444714_0090"/>
<sequence length="139" mass="15235">MSNVVYLSRAAAITQDVPDANKAVPASRHFDSGPIRSLYDQMPVCEAENQICDCLEQIAADLDLLQQGLSSAQPKMMEQASTRIASRARKIGLLEVALSAEHVRRCVAQRDGVATEATIARLERSFDFAVNAVWTFRGL</sequence>
<keyword evidence="2" id="KW-1185">Reference proteome</keyword>
<proteinExistence type="predicted"/>
<reference evidence="1 2" key="1">
    <citation type="submission" date="2016-10" db="EMBL/GenBank/DDBJ databases">
        <authorList>
            <person name="de Groot N.N."/>
        </authorList>
    </citation>
    <scope>NUCLEOTIDE SEQUENCE [LARGE SCALE GENOMIC DNA]</scope>
    <source>
        <strain evidence="1 2">DSM 29433</strain>
    </source>
</reference>
<dbReference type="RefSeq" id="WP_090202576.1">
    <property type="nucleotide sequence ID" value="NZ_FOZM01000001.1"/>
</dbReference>
<protein>
    <submittedName>
        <fullName evidence="1">Uncharacterized protein</fullName>
    </submittedName>
</protein>
<dbReference type="OrthoDB" id="7873775at2"/>
<evidence type="ECO:0000313" key="1">
    <source>
        <dbReference type="EMBL" id="SFR97432.1"/>
    </source>
</evidence>
<accession>A0A1I6L1X0</accession>
<dbReference type="EMBL" id="FOZM01000001">
    <property type="protein sequence ID" value="SFR97432.1"/>
    <property type="molecule type" value="Genomic_DNA"/>
</dbReference>
<gene>
    <name evidence="1" type="ORF">SAMN05444714_0090</name>
</gene>
<evidence type="ECO:0000313" key="2">
    <source>
        <dbReference type="Proteomes" id="UP000198926"/>
    </source>
</evidence>